<reference evidence="3 4" key="1">
    <citation type="submission" date="2020-08" db="EMBL/GenBank/DDBJ databases">
        <title>Genomic Encyclopedia of Type Strains, Phase III (KMG-III): the genomes of soil and plant-associated and newly described type strains.</title>
        <authorList>
            <person name="Whitman W."/>
        </authorList>
    </citation>
    <scope>NUCLEOTIDE SEQUENCE [LARGE SCALE GENOMIC DNA]</scope>
    <source>
        <strain evidence="3 4">CECT 7015</strain>
    </source>
</reference>
<dbReference type="GO" id="GO:0016787">
    <property type="term" value="F:hydrolase activity"/>
    <property type="evidence" value="ECO:0007669"/>
    <property type="project" value="UniProtKB-KW"/>
</dbReference>
<evidence type="ECO:0000313" key="4">
    <source>
        <dbReference type="Proteomes" id="UP000554520"/>
    </source>
</evidence>
<evidence type="ECO:0000259" key="2">
    <source>
        <dbReference type="Pfam" id="PF00857"/>
    </source>
</evidence>
<dbReference type="Proteomes" id="UP000554520">
    <property type="component" value="Unassembled WGS sequence"/>
</dbReference>
<dbReference type="PANTHER" id="PTHR43540:SF6">
    <property type="entry name" value="ISOCHORISMATASE-LIKE DOMAIN-CONTAINING PROTEIN"/>
    <property type="match status" value="1"/>
</dbReference>
<sequence>MQGLFARGSPWEVPWFDRVLPNVHKLVEANAARTIFTRFIPADDPDTAGGTWKRYYSRWPEMTVDRVDKSRVDLVPELARYIPPARQFDKHTYSPWVSGQLHSALTKSGIDTLIVSGGETDVCVLTTILGAVDHGYRVIVVTDAVCSSSDDAHDAIQLFFSQRLSQQVETAETAEILEATLRN</sequence>
<protein>
    <submittedName>
        <fullName evidence="3">Nicotinamidase-related amidase</fullName>
    </submittedName>
</protein>
<feature type="domain" description="Isochorismatase-like" evidence="2">
    <location>
        <begin position="1"/>
        <end position="163"/>
    </location>
</feature>
<dbReference type="AlphaFoldDB" id="A0A839UEH7"/>
<comment type="caution">
    <text evidence="3">The sequence shown here is derived from an EMBL/GenBank/DDBJ whole genome shotgun (WGS) entry which is preliminary data.</text>
</comment>
<proteinExistence type="predicted"/>
<dbReference type="InterPro" id="IPR050272">
    <property type="entry name" value="Isochorismatase-like_hydrls"/>
</dbReference>
<dbReference type="CDD" id="cd00431">
    <property type="entry name" value="cysteine_hydrolases"/>
    <property type="match status" value="1"/>
</dbReference>
<dbReference type="Pfam" id="PF00857">
    <property type="entry name" value="Isochorismatase"/>
    <property type="match status" value="1"/>
</dbReference>
<dbReference type="Gene3D" id="3.40.50.850">
    <property type="entry name" value="Isochorismatase-like"/>
    <property type="match status" value="1"/>
</dbReference>
<evidence type="ECO:0000256" key="1">
    <source>
        <dbReference type="ARBA" id="ARBA00022801"/>
    </source>
</evidence>
<keyword evidence="1" id="KW-0378">Hydrolase</keyword>
<organism evidence="3 4">
    <name type="scientific">Phyllobacterium trifolii</name>
    <dbReference type="NCBI Taxonomy" id="300193"/>
    <lineage>
        <taxon>Bacteria</taxon>
        <taxon>Pseudomonadati</taxon>
        <taxon>Pseudomonadota</taxon>
        <taxon>Alphaproteobacteria</taxon>
        <taxon>Hyphomicrobiales</taxon>
        <taxon>Phyllobacteriaceae</taxon>
        <taxon>Phyllobacterium</taxon>
    </lineage>
</organism>
<accession>A0A839UEH7</accession>
<evidence type="ECO:0000313" key="3">
    <source>
        <dbReference type="EMBL" id="MBB3147262.1"/>
    </source>
</evidence>
<name>A0A839UEH7_9HYPH</name>
<keyword evidence="4" id="KW-1185">Reference proteome</keyword>
<dbReference type="EMBL" id="JACHXN010000011">
    <property type="protein sequence ID" value="MBB3147262.1"/>
    <property type="molecule type" value="Genomic_DNA"/>
</dbReference>
<dbReference type="InterPro" id="IPR000868">
    <property type="entry name" value="Isochorismatase-like_dom"/>
</dbReference>
<dbReference type="PANTHER" id="PTHR43540">
    <property type="entry name" value="PEROXYUREIDOACRYLATE/UREIDOACRYLATE AMIDOHYDROLASE-RELATED"/>
    <property type="match status" value="1"/>
</dbReference>
<gene>
    <name evidence="3" type="ORF">FHS21_003678</name>
</gene>
<dbReference type="InterPro" id="IPR036380">
    <property type="entry name" value="Isochorismatase-like_sf"/>
</dbReference>
<dbReference type="SUPFAM" id="SSF52499">
    <property type="entry name" value="Isochorismatase-like hydrolases"/>
    <property type="match status" value="1"/>
</dbReference>